<dbReference type="InterPro" id="IPR043502">
    <property type="entry name" value="DNA/RNA_pol_sf"/>
</dbReference>
<name>A0ABC9Y0L5_GRUJA</name>
<dbReference type="CDD" id="cd01650">
    <property type="entry name" value="RT_nLTR_like"/>
    <property type="match status" value="1"/>
</dbReference>
<dbReference type="SUPFAM" id="SSF56672">
    <property type="entry name" value="DNA/RNA polymerases"/>
    <property type="match status" value="1"/>
</dbReference>
<dbReference type="AlphaFoldDB" id="A0ABC9Y0L5"/>
<dbReference type="EMBL" id="BAAFJT010000040">
    <property type="protein sequence ID" value="GAB0203116.1"/>
    <property type="molecule type" value="Genomic_DNA"/>
</dbReference>
<protein>
    <recommendedName>
        <fullName evidence="1">Reverse transcriptase domain-containing protein</fullName>
    </recommendedName>
</protein>
<keyword evidence="3" id="KW-1185">Reference proteome</keyword>
<evidence type="ECO:0000313" key="2">
    <source>
        <dbReference type="EMBL" id="GAB0203116.1"/>
    </source>
</evidence>
<proteinExistence type="predicted"/>
<reference evidence="2 3" key="1">
    <citation type="submission" date="2024-06" db="EMBL/GenBank/DDBJ databases">
        <title>The draft genome of Grus japonensis, version 3.</title>
        <authorList>
            <person name="Nabeshima K."/>
            <person name="Suzuki S."/>
            <person name="Onuma M."/>
        </authorList>
    </citation>
    <scope>NUCLEOTIDE SEQUENCE [LARGE SCALE GENOMIC DNA]</scope>
    <source>
        <strain evidence="2 3">451A</strain>
    </source>
</reference>
<accession>A0ABC9Y0L5</accession>
<evidence type="ECO:0000313" key="3">
    <source>
        <dbReference type="Proteomes" id="UP001623348"/>
    </source>
</evidence>
<evidence type="ECO:0000259" key="1">
    <source>
        <dbReference type="PROSITE" id="PS50878"/>
    </source>
</evidence>
<organism evidence="2 3">
    <name type="scientific">Grus japonensis</name>
    <name type="common">Japanese crane</name>
    <name type="synonym">Red-crowned crane</name>
    <dbReference type="NCBI Taxonomy" id="30415"/>
    <lineage>
        <taxon>Eukaryota</taxon>
        <taxon>Metazoa</taxon>
        <taxon>Chordata</taxon>
        <taxon>Craniata</taxon>
        <taxon>Vertebrata</taxon>
        <taxon>Euteleostomi</taxon>
        <taxon>Archelosauria</taxon>
        <taxon>Archosauria</taxon>
        <taxon>Dinosauria</taxon>
        <taxon>Saurischia</taxon>
        <taxon>Theropoda</taxon>
        <taxon>Coelurosauria</taxon>
        <taxon>Aves</taxon>
        <taxon>Neognathae</taxon>
        <taxon>Neoaves</taxon>
        <taxon>Gruiformes</taxon>
        <taxon>Gruidae</taxon>
        <taxon>Grus</taxon>
    </lineage>
</organism>
<feature type="domain" description="Reverse transcriptase" evidence="1">
    <location>
        <begin position="1"/>
        <end position="231"/>
    </location>
</feature>
<dbReference type="InterPro" id="IPR000477">
    <property type="entry name" value="RT_dom"/>
</dbReference>
<comment type="caution">
    <text evidence="2">The sequence shown here is derived from an EMBL/GenBank/DDBJ whole genome shotgun (WGS) entry which is preliminary data.</text>
</comment>
<dbReference type="Proteomes" id="UP001623348">
    <property type="component" value="Unassembled WGS sequence"/>
</dbReference>
<gene>
    <name evidence="2" type="ORF">GRJ2_002777200</name>
</gene>
<sequence>MEKTMVRQAVPLQPMEGDGGADIHLWPMEDPKSEQVEAPEGGCDPMGSPCWAKLQAGPVAPRREEPTLEQAVDVIYLDFSKAFNTVSHSILLEKLVAYGLDRCTLRWVKNWLEGRAQRVVVNGVKSSWQPVTSGVPQGSVLGPVLFNIFINDLDEGIEYTLSKFVDDTKLGVSVNLLEGRKALQRDLDRLDRWAEANCMRFNKAKCWVLHLGHNNPMQRYRLGAEWLESCLEEKDLGVLVDSRLRMSQQRAQVAKKANSILACIRNSVASRTRDVIIPLYW</sequence>
<dbReference type="Pfam" id="PF00078">
    <property type="entry name" value="RVT_1"/>
    <property type="match status" value="1"/>
</dbReference>
<dbReference type="PROSITE" id="PS50878">
    <property type="entry name" value="RT_POL"/>
    <property type="match status" value="1"/>
</dbReference>
<dbReference type="PANTHER" id="PTHR33332">
    <property type="entry name" value="REVERSE TRANSCRIPTASE DOMAIN-CONTAINING PROTEIN"/>
    <property type="match status" value="1"/>
</dbReference>